<protein>
    <submittedName>
        <fullName evidence="2">Uncharacterized protein</fullName>
    </submittedName>
</protein>
<sequence>MWRIFVWIILFNSVCAVKNKGESSNNQGQKATVNEEEIFIGDDEIIKNINSAFPGAIVNVSDVVGINSTDLNNFYINIKIESGINYEELPINLNSHKDGKRYFVQLFKVYESDGKNVSQLIAQDFTKNYDNISFKLENNIVAYMKPIKLKNKLFYTTNNLFNIYVFEGKEQKVSLSYIKLII</sequence>
<reference evidence="2 3" key="1">
    <citation type="submission" date="2020-08" db="EMBL/GenBank/DDBJ databases">
        <authorList>
            <person name="Koutsovoulos G."/>
            <person name="Danchin GJ E."/>
        </authorList>
    </citation>
    <scope>NUCLEOTIDE SEQUENCE [LARGE SCALE GENOMIC DNA]</scope>
</reference>
<name>A0A6V7Y570_MELEN</name>
<evidence type="ECO:0000256" key="1">
    <source>
        <dbReference type="SAM" id="SignalP"/>
    </source>
</evidence>
<accession>A0A6V7Y570</accession>
<gene>
    <name evidence="2" type="ORF">MENT_LOCUS60625</name>
</gene>
<dbReference type="Proteomes" id="UP000580250">
    <property type="component" value="Unassembled WGS sequence"/>
</dbReference>
<feature type="chain" id="PRO_5027979831" evidence="1">
    <location>
        <begin position="17"/>
        <end position="182"/>
    </location>
</feature>
<proteinExistence type="predicted"/>
<dbReference type="AlphaFoldDB" id="A0A6V7Y570"/>
<evidence type="ECO:0000313" key="3">
    <source>
        <dbReference type="Proteomes" id="UP000580250"/>
    </source>
</evidence>
<dbReference type="EMBL" id="CAJEWN010003164">
    <property type="protein sequence ID" value="CAD2206732.1"/>
    <property type="molecule type" value="Genomic_DNA"/>
</dbReference>
<organism evidence="2 3">
    <name type="scientific">Meloidogyne enterolobii</name>
    <name type="common">Root-knot nematode worm</name>
    <name type="synonym">Meloidogyne mayaguensis</name>
    <dbReference type="NCBI Taxonomy" id="390850"/>
    <lineage>
        <taxon>Eukaryota</taxon>
        <taxon>Metazoa</taxon>
        <taxon>Ecdysozoa</taxon>
        <taxon>Nematoda</taxon>
        <taxon>Chromadorea</taxon>
        <taxon>Rhabditida</taxon>
        <taxon>Tylenchina</taxon>
        <taxon>Tylenchomorpha</taxon>
        <taxon>Tylenchoidea</taxon>
        <taxon>Meloidogynidae</taxon>
        <taxon>Meloidogyninae</taxon>
        <taxon>Meloidogyne</taxon>
    </lineage>
</organism>
<comment type="caution">
    <text evidence="2">The sequence shown here is derived from an EMBL/GenBank/DDBJ whole genome shotgun (WGS) entry which is preliminary data.</text>
</comment>
<feature type="signal peptide" evidence="1">
    <location>
        <begin position="1"/>
        <end position="16"/>
    </location>
</feature>
<keyword evidence="1" id="KW-0732">Signal</keyword>
<evidence type="ECO:0000313" key="2">
    <source>
        <dbReference type="EMBL" id="CAD2206732.1"/>
    </source>
</evidence>